<keyword evidence="5" id="KW-1185">Reference proteome</keyword>
<feature type="compositionally biased region" description="Polar residues" evidence="1">
    <location>
        <begin position="104"/>
        <end position="114"/>
    </location>
</feature>
<accession>A0A3Q1ESY7</accession>
<dbReference type="GeneTree" id="ENSGT00940000166554"/>
<dbReference type="Pfam" id="PF13843">
    <property type="entry name" value="DDE_Tnp_1_7"/>
    <property type="match status" value="1"/>
</dbReference>
<feature type="compositionally biased region" description="Polar residues" evidence="1">
    <location>
        <begin position="86"/>
        <end position="96"/>
    </location>
</feature>
<keyword evidence="2" id="KW-0472">Membrane</keyword>
<dbReference type="STRING" id="80966.ENSAPOP00000007094"/>
<name>A0A3Q1ESY7_9TELE</name>
<dbReference type="PANTHER" id="PTHR47272:SF1">
    <property type="entry name" value="PIGGYBAC TRANSPOSABLE ELEMENT-DERIVED PROTEIN 3-LIKE"/>
    <property type="match status" value="1"/>
</dbReference>
<dbReference type="InParanoid" id="A0A3Q1ESY7"/>
<feature type="domain" description="PiggyBac transposable element-derived protein" evidence="3">
    <location>
        <begin position="149"/>
        <end position="493"/>
    </location>
</feature>
<proteinExistence type="predicted"/>
<evidence type="ECO:0000313" key="4">
    <source>
        <dbReference type="Ensembl" id="ENSAPOP00000007094.1"/>
    </source>
</evidence>
<feature type="transmembrane region" description="Helical" evidence="2">
    <location>
        <begin position="476"/>
        <end position="496"/>
    </location>
</feature>
<dbReference type="AlphaFoldDB" id="A0A3Q1ESY7"/>
<dbReference type="Proteomes" id="UP000257200">
    <property type="component" value="Unplaced"/>
</dbReference>
<keyword evidence="2" id="KW-0812">Transmembrane</keyword>
<organism evidence="4 5">
    <name type="scientific">Acanthochromis polyacanthus</name>
    <name type="common">spiny chromis</name>
    <dbReference type="NCBI Taxonomy" id="80966"/>
    <lineage>
        <taxon>Eukaryota</taxon>
        <taxon>Metazoa</taxon>
        <taxon>Chordata</taxon>
        <taxon>Craniata</taxon>
        <taxon>Vertebrata</taxon>
        <taxon>Euteleostomi</taxon>
        <taxon>Actinopterygii</taxon>
        <taxon>Neopterygii</taxon>
        <taxon>Teleostei</taxon>
        <taxon>Neoteleostei</taxon>
        <taxon>Acanthomorphata</taxon>
        <taxon>Ovalentaria</taxon>
        <taxon>Pomacentridae</taxon>
        <taxon>Acanthochromis</taxon>
    </lineage>
</organism>
<evidence type="ECO:0000256" key="2">
    <source>
        <dbReference type="SAM" id="Phobius"/>
    </source>
</evidence>
<reference evidence="4" key="2">
    <citation type="submission" date="2025-09" db="UniProtKB">
        <authorList>
            <consortium name="Ensembl"/>
        </authorList>
    </citation>
    <scope>IDENTIFICATION</scope>
</reference>
<dbReference type="PANTHER" id="PTHR47272">
    <property type="entry name" value="DDE_TNP_1_7 DOMAIN-CONTAINING PROTEIN"/>
    <property type="match status" value="1"/>
</dbReference>
<reference evidence="4" key="1">
    <citation type="submission" date="2025-08" db="UniProtKB">
        <authorList>
            <consortium name="Ensembl"/>
        </authorList>
    </citation>
    <scope>IDENTIFICATION</scope>
</reference>
<feature type="region of interest" description="Disordered" evidence="1">
    <location>
        <begin position="40"/>
        <end position="122"/>
    </location>
</feature>
<evidence type="ECO:0000313" key="5">
    <source>
        <dbReference type="Proteomes" id="UP000257200"/>
    </source>
</evidence>
<evidence type="ECO:0000256" key="1">
    <source>
        <dbReference type="SAM" id="MobiDB-lite"/>
    </source>
</evidence>
<feature type="compositionally biased region" description="Acidic residues" evidence="1">
    <location>
        <begin position="60"/>
        <end position="73"/>
    </location>
</feature>
<keyword evidence="2" id="KW-1133">Transmembrane helix</keyword>
<sequence>MSYSCHSLFFYFYLICSMRKNKRYTFQDALKAILEDDSEFEGCDNRSDDDPLYNPNSQDGESDESSEFGDSDSSESSTSDDVPQPNVYSGQQNTSVLEKKQGNVHGQKQGTDEGTVQGKKEVSWRKKPFLAPECTFKGPHVTPPDDLLSPLEYFRKFITPEIVQKSANHNNVNTTVKELEIMIGLYLRMGLCQLTGNRGYWENDTRCPMVDDIMSRNRFQYLLATLHFTDNTDVSDRQAEDKCWKVRPWLDMFRKQCLDITREEQNSIDEQMVSFRGTIRQYVKGKPHPCGLKIWSRCSSSGILCDFAVYEGGTGKNSLLGMGGDVVVRLCETLPSDQNYKVFADNLFSSASLVLTLLQRKIYFVGTLRGNCLAWCQLEDEKSLAKRGRGSVDARVGKEGSMAIVKWYDNKSVTLISSNCAVEPQDNTQRWSKADKAFVEVRRPHIVKEYNTFMGGVDLLDACIARCKCHMRSRRWYIYLFWHTIMLGLVNAWLIYRRDCKLLGVQNALKQKSFQRVRVGVPDDVHNDQVAHWPMKCDKRGRCKVCKINATTTLCEKCDVHLCFIEERKCFKSYHLA</sequence>
<evidence type="ECO:0000259" key="3">
    <source>
        <dbReference type="Pfam" id="PF13843"/>
    </source>
</evidence>
<dbReference type="Ensembl" id="ENSAPOT00000005539.1">
    <property type="protein sequence ID" value="ENSAPOP00000007094.1"/>
    <property type="gene ID" value="ENSAPOG00000009021.1"/>
</dbReference>
<dbReference type="InterPro" id="IPR029526">
    <property type="entry name" value="PGBD"/>
</dbReference>
<protein>
    <recommendedName>
        <fullName evidence="3">PiggyBac transposable element-derived protein domain-containing protein</fullName>
    </recommendedName>
</protein>